<dbReference type="InterPro" id="IPR012934">
    <property type="entry name" value="Znf_AD"/>
</dbReference>
<dbReference type="AlphaFoldDB" id="A0A8S4EWQ5"/>
<dbReference type="SUPFAM" id="SSF57667">
    <property type="entry name" value="beta-beta-alpha zinc fingers"/>
    <property type="match status" value="2"/>
</dbReference>
<feature type="binding site" evidence="6">
    <location>
        <position position="6"/>
    </location>
    <ligand>
        <name>Zn(2+)</name>
        <dbReference type="ChEBI" id="CHEBI:29105"/>
    </ligand>
</feature>
<reference evidence="10" key="1">
    <citation type="submission" date="2020-11" db="EMBL/GenBank/DDBJ databases">
        <authorList>
            <person name="Whiteford S."/>
        </authorList>
    </citation>
    <scope>NUCLEOTIDE SEQUENCE</scope>
</reference>
<keyword evidence="2" id="KW-0677">Repeat</keyword>
<keyword evidence="1 6" id="KW-0479">Metal-binding</keyword>
<feature type="compositionally biased region" description="Basic residues" evidence="7">
    <location>
        <begin position="434"/>
        <end position="443"/>
    </location>
</feature>
<feature type="compositionally biased region" description="Basic and acidic residues" evidence="7">
    <location>
        <begin position="444"/>
        <end position="466"/>
    </location>
</feature>
<dbReference type="Pfam" id="PF07776">
    <property type="entry name" value="zf-AD"/>
    <property type="match status" value="1"/>
</dbReference>
<dbReference type="PROSITE" id="PS00028">
    <property type="entry name" value="ZINC_FINGER_C2H2_1"/>
    <property type="match status" value="6"/>
</dbReference>
<sequence length="574" mass="66890">MACRVCLQTDTKLISLTRSLQETYRLATGLPITDDGLPGTLCVECVALLRRSEEFRRKSEKAYRLMKEMADGGALTLKRIQQIDRIQHNLNSRLNKKLIQIDTFDKEYVFEENKPEINTTDKLDDKIKLEVEVFSDNVNASDEEYIPPTDSADPIDINIDSDDSDKPIEELKTRKAVKRKAATKKDVTKPKIAKKAKVKSIKETKVKKVKTEKVKTEVQKKMEEYFNVTIFKTIEEKVKELQRRKENTTYINAPLKCEFCFQGYLDNETYDLHMMKHADNYGPFLCVVCRYRCPTAGRLRQHLYFRHSRKFTCRVCRFESHDKYRATLHMQFHEGKTYICKYCSKVFNHIVNLHNHLRAKHPSDNVCPLCGYSYIGERGLKTHTSLTHGHNIATIPDDAPSCSECNVRFASAEALRNHLNVSSRHGRTEENFKRRNYHQLHRSIKADNDNSKKSERDGKPARKRDGIRLEKREIRLTKFDEPVPCEKCGLSIPSAKEYHYHFLRAHPNEKRTWYPTDTHPYLCDVCGKMLRNNALKDHMLEHVENASFACPTCGKRFGKRFNMRLHARAHRGDK</sequence>
<feature type="region of interest" description="Disordered" evidence="7">
    <location>
        <begin position="422"/>
        <end position="466"/>
    </location>
</feature>
<evidence type="ECO:0000313" key="11">
    <source>
        <dbReference type="Proteomes" id="UP000653454"/>
    </source>
</evidence>
<dbReference type="Pfam" id="PF13912">
    <property type="entry name" value="zf-C2H2_6"/>
    <property type="match status" value="1"/>
</dbReference>
<dbReference type="Proteomes" id="UP000653454">
    <property type="component" value="Unassembled WGS sequence"/>
</dbReference>
<dbReference type="EMBL" id="CAJHNJ030000023">
    <property type="protein sequence ID" value="CAG9120346.1"/>
    <property type="molecule type" value="Genomic_DNA"/>
</dbReference>
<dbReference type="SMART" id="SM00868">
    <property type="entry name" value="zf-AD"/>
    <property type="match status" value="2"/>
</dbReference>
<keyword evidence="4 6" id="KW-0862">Zinc</keyword>
<dbReference type="PANTHER" id="PTHR24379:SF121">
    <property type="entry name" value="C2H2-TYPE DOMAIN-CONTAINING PROTEIN"/>
    <property type="match status" value="1"/>
</dbReference>
<evidence type="ECO:0000256" key="6">
    <source>
        <dbReference type="PROSITE-ProRule" id="PRU01263"/>
    </source>
</evidence>
<evidence type="ECO:0000256" key="7">
    <source>
        <dbReference type="SAM" id="MobiDB-lite"/>
    </source>
</evidence>
<keyword evidence="11" id="KW-1185">Reference proteome</keyword>
<feature type="binding site" evidence="6">
    <location>
        <position position="45"/>
    </location>
    <ligand>
        <name>Zn(2+)</name>
        <dbReference type="ChEBI" id="CHEBI:29105"/>
    </ligand>
</feature>
<dbReference type="PROSITE" id="PS50157">
    <property type="entry name" value="ZINC_FINGER_C2H2_2"/>
    <property type="match status" value="2"/>
</dbReference>
<comment type="caution">
    <text evidence="10">The sequence shown here is derived from an EMBL/GenBank/DDBJ whole genome shotgun (WGS) entry which is preliminary data.</text>
</comment>
<protein>
    <submittedName>
        <fullName evidence="10">(diamondback moth) hypothetical protein</fullName>
    </submittedName>
</protein>
<evidence type="ECO:0000256" key="1">
    <source>
        <dbReference type="ARBA" id="ARBA00022723"/>
    </source>
</evidence>
<dbReference type="Pfam" id="PF12874">
    <property type="entry name" value="zf-met"/>
    <property type="match status" value="1"/>
</dbReference>
<dbReference type="Pfam" id="PF00096">
    <property type="entry name" value="zf-C2H2"/>
    <property type="match status" value="1"/>
</dbReference>
<feature type="domain" description="C2H2-type" evidence="8">
    <location>
        <begin position="338"/>
        <end position="366"/>
    </location>
</feature>
<feature type="binding site" evidence="6">
    <location>
        <position position="3"/>
    </location>
    <ligand>
        <name>Zn(2+)</name>
        <dbReference type="ChEBI" id="CHEBI:29105"/>
    </ligand>
</feature>
<feature type="domain" description="C2H2-type" evidence="8">
    <location>
        <begin position="548"/>
        <end position="574"/>
    </location>
</feature>
<evidence type="ECO:0000313" key="10">
    <source>
        <dbReference type="EMBL" id="CAG9120346.1"/>
    </source>
</evidence>
<evidence type="ECO:0000256" key="4">
    <source>
        <dbReference type="ARBA" id="ARBA00022833"/>
    </source>
</evidence>
<dbReference type="PROSITE" id="PS51915">
    <property type="entry name" value="ZAD"/>
    <property type="match status" value="1"/>
</dbReference>
<dbReference type="SMART" id="SM00355">
    <property type="entry name" value="ZnF_C2H2"/>
    <property type="match status" value="9"/>
</dbReference>
<evidence type="ECO:0000256" key="2">
    <source>
        <dbReference type="ARBA" id="ARBA00022737"/>
    </source>
</evidence>
<organism evidence="10 11">
    <name type="scientific">Plutella xylostella</name>
    <name type="common">Diamondback moth</name>
    <name type="synonym">Plutella maculipennis</name>
    <dbReference type="NCBI Taxonomy" id="51655"/>
    <lineage>
        <taxon>Eukaryota</taxon>
        <taxon>Metazoa</taxon>
        <taxon>Ecdysozoa</taxon>
        <taxon>Arthropoda</taxon>
        <taxon>Hexapoda</taxon>
        <taxon>Insecta</taxon>
        <taxon>Pterygota</taxon>
        <taxon>Neoptera</taxon>
        <taxon>Endopterygota</taxon>
        <taxon>Lepidoptera</taxon>
        <taxon>Glossata</taxon>
        <taxon>Ditrysia</taxon>
        <taxon>Yponomeutoidea</taxon>
        <taxon>Plutellidae</taxon>
        <taxon>Plutella</taxon>
    </lineage>
</organism>
<name>A0A8S4EWQ5_PLUXY</name>
<proteinExistence type="predicted"/>
<accession>A0A8S4EWQ5</accession>
<keyword evidence="3 5" id="KW-0863">Zinc-finger</keyword>
<gene>
    <name evidence="10" type="ORF">PLXY2_LOCUS7132</name>
</gene>
<dbReference type="Gene3D" id="3.30.160.60">
    <property type="entry name" value="Classic Zinc Finger"/>
    <property type="match status" value="5"/>
</dbReference>
<feature type="binding site" evidence="6">
    <location>
        <position position="42"/>
    </location>
    <ligand>
        <name>Zn(2+)</name>
        <dbReference type="ChEBI" id="CHEBI:29105"/>
    </ligand>
</feature>
<evidence type="ECO:0000259" key="8">
    <source>
        <dbReference type="PROSITE" id="PS50157"/>
    </source>
</evidence>
<dbReference type="GO" id="GO:0005634">
    <property type="term" value="C:nucleus"/>
    <property type="evidence" value="ECO:0007669"/>
    <property type="project" value="InterPro"/>
</dbReference>
<dbReference type="PANTHER" id="PTHR24379">
    <property type="entry name" value="KRAB AND ZINC FINGER DOMAIN-CONTAINING"/>
    <property type="match status" value="1"/>
</dbReference>
<dbReference type="InterPro" id="IPR013087">
    <property type="entry name" value="Znf_C2H2_type"/>
</dbReference>
<evidence type="ECO:0000256" key="3">
    <source>
        <dbReference type="ARBA" id="ARBA00022771"/>
    </source>
</evidence>
<evidence type="ECO:0000256" key="5">
    <source>
        <dbReference type="PROSITE-ProRule" id="PRU00042"/>
    </source>
</evidence>
<evidence type="ECO:0000259" key="9">
    <source>
        <dbReference type="PROSITE" id="PS51915"/>
    </source>
</evidence>
<feature type="domain" description="ZAD" evidence="9">
    <location>
        <begin position="1"/>
        <end position="69"/>
    </location>
</feature>
<dbReference type="GO" id="GO:0008270">
    <property type="term" value="F:zinc ion binding"/>
    <property type="evidence" value="ECO:0007669"/>
    <property type="project" value="UniProtKB-UniRule"/>
</dbReference>
<dbReference type="InterPro" id="IPR036236">
    <property type="entry name" value="Znf_C2H2_sf"/>
</dbReference>
<feature type="region of interest" description="Disordered" evidence="7">
    <location>
        <begin position="142"/>
        <end position="164"/>
    </location>
</feature>
<dbReference type="SUPFAM" id="SSF57716">
    <property type="entry name" value="Glucocorticoid receptor-like (DNA-binding domain)"/>
    <property type="match status" value="1"/>
</dbReference>